<protein>
    <submittedName>
        <fullName evidence="2">Uncharacterized protein</fullName>
    </submittedName>
</protein>
<evidence type="ECO:0000256" key="1">
    <source>
        <dbReference type="SAM" id="Phobius"/>
    </source>
</evidence>
<proteinExistence type="predicted"/>
<name>A0A2C6CWR2_9GAMM</name>
<keyword evidence="4" id="KW-1185">Reference proteome</keyword>
<evidence type="ECO:0000313" key="3">
    <source>
        <dbReference type="EMBL" id="VFS51354.1"/>
    </source>
</evidence>
<evidence type="ECO:0000313" key="5">
    <source>
        <dbReference type="Proteomes" id="UP000373449"/>
    </source>
</evidence>
<reference evidence="4" key="2">
    <citation type="submission" date="2017-09" db="EMBL/GenBank/DDBJ databases">
        <title>FDA dAtabase for Regulatory Grade micrObial Sequences (FDA-ARGOS): Supporting development and validation of Infectious Disease Dx tests.</title>
        <authorList>
            <person name="Minogue T."/>
            <person name="Wolcott M."/>
            <person name="Wasieloski L."/>
            <person name="Aguilar W."/>
            <person name="Moore D."/>
            <person name="Tallon L."/>
            <person name="Sadzewicz L."/>
            <person name="Ott S."/>
            <person name="Zhao X."/>
            <person name="Nagaraj S."/>
            <person name="Vavikolanu K."/>
            <person name="Aluvathingal J."/>
            <person name="Nadendla S."/>
            <person name="Sichtig H."/>
        </authorList>
    </citation>
    <scope>NUCLEOTIDE SEQUENCE [LARGE SCALE GENOMIC DNA]</scope>
    <source>
        <strain evidence="4">FDAARGOS_387</strain>
    </source>
</reference>
<keyword evidence="1" id="KW-0472">Membrane</keyword>
<keyword evidence="1" id="KW-0812">Transmembrane</keyword>
<accession>A0A2C6CWR2</accession>
<dbReference type="Proteomes" id="UP000224974">
    <property type="component" value="Unassembled WGS sequence"/>
</dbReference>
<dbReference type="Proteomes" id="UP000373449">
    <property type="component" value="Unassembled WGS sequence"/>
</dbReference>
<dbReference type="EMBL" id="CAADJA010000002">
    <property type="protein sequence ID" value="VFS51354.1"/>
    <property type="molecule type" value="Genomic_DNA"/>
</dbReference>
<dbReference type="EMBL" id="PDDX01000001">
    <property type="protein sequence ID" value="PHI31109.1"/>
    <property type="molecule type" value="Genomic_DNA"/>
</dbReference>
<dbReference type="AlphaFoldDB" id="A0A2C6CWR2"/>
<keyword evidence="1" id="KW-1133">Transmembrane helix</keyword>
<reference evidence="2" key="1">
    <citation type="submission" date="2017-09" db="EMBL/GenBank/DDBJ databases">
        <title>FDA dAtabase for Regulatory Grade micrObial Sequences (FDA-ARGOS): Supporting development and validation of Infectious Disease Dx tests.</title>
        <authorList>
            <person name="Minogue T."/>
            <person name="Wolcott M."/>
            <person name="Wasieloski L."/>
            <person name="Aguilar W."/>
            <person name="Moore D."/>
            <person name="Tallon L.J."/>
            <person name="Sadzewicz L."/>
            <person name="Ott S."/>
            <person name="Zhao X."/>
            <person name="Nagaraj S."/>
            <person name="Vavikolanu K."/>
            <person name="Aluvathingal J."/>
            <person name="Nadendla S."/>
            <person name="Sichtig H."/>
        </authorList>
    </citation>
    <scope>NUCLEOTIDE SEQUENCE</scope>
    <source>
        <strain evidence="2">FDAARGOS_387</strain>
    </source>
</reference>
<evidence type="ECO:0000313" key="2">
    <source>
        <dbReference type="EMBL" id="PHI31109.1"/>
    </source>
</evidence>
<evidence type="ECO:0000313" key="4">
    <source>
        <dbReference type="Proteomes" id="UP000224974"/>
    </source>
</evidence>
<gene>
    <name evidence="2" type="ORF">CRN84_18090</name>
    <name evidence="3" type="ORF">NCTC12282_04997</name>
</gene>
<feature type="transmembrane region" description="Helical" evidence="1">
    <location>
        <begin position="46"/>
        <end position="67"/>
    </location>
</feature>
<organism evidence="2 4">
    <name type="scientific">Budvicia aquatica</name>
    <dbReference type="NCBI Taxonomy" id="82979"/>
    <lineage>
        <taxon>Bacteria</taxon>
        <taxon>Pseudomonadati</taxon>
        <taxon>Pseudomonadota</taxon>
        <taxon>Gammaproteobacteria</taxon>
        <taxon>Enterobacterales</taxon>
        <taxon>Budviciaceae</taxon>
        <taxon>Budvicia</taxon>
    </lineage>
</organism>
<sequence>MVILLLLIICRQEGITRKILLSLYYLVCWNAYFAQQEWHCKNNANIWLVVVMFLITCFLISVLCFLFSRVFD</sequence>
<reference evidence="3 5" key="3">
    <citation type="submission" date="2019-03" db="EMBL/GenBank/DDBJ databases">
        <authorList>
            <consortium name="Pathogen Informatics"/>
        </authorList>
    </citation>
    <scope>NUCLEOTIDE SEQUENCE [LARGE SCALE GENOMIC DNA]</scope>
    <source>
        <strain evidence="3 5">NCTC12282</strain>
    </source>
</reference>